<dbReference type="RefSeq" id="WP_088760178.1">
    <property type="nucleotide sequence ID" value="NZ_CP117188.1"/>
</dbReference>
<protein>
    <submittedName>
        <fullName evidence="2">Phage tail protein</fullName>
    </submittedName>
</protein>
<organism evidence="2">
    <name type="scientific">Salmonella diarizonae</name>
    <dbReference type="NCBI Taxonomy" id="59204"/>
    <lineage>
        <taxon>Bacteria</taxon>
        <taxon>Pseudomonadati</taxon>
        <taxon>Pseudomonadota</taxon>
        <taxon>Gammaproteobacteria</taxon>
        <taxon>Enterobacterales</taxon>
        <taxon>Enterobacteriaceae</taxon>
        <taxon>Salmonella</taxon>
    </lineage>
</organism>
<dbReference type="AlphaFoldDB" id="A0A3V0PE56"/>
<evidence type="ECO:0000313" key="2">
    <source>
        <dbReference type="EMBL" id="EDD0500687.1"/>
    </source>
</evidence>
<dbReference type="EMBL" id="AAIYJF010000004">
    <property type="protein sequence ID" value="ECJ4377233.1"/>
    <property type="molecule type" value="Genomic_DNA"/>
</dbReference>
<dbReference type="Pfam" id="PF02413">
    <property type="entry name" value="Caudo_TAP"/>
    <property type="match status" value="1"/>
</dbReference>
<gene>
    <name evidence="2" type="ORF">AH359_04810</name>
    <name evidence="1" type="ORF">DLB95_08005</name>
</gene>
<reference evidence="1" key="1">
    <citation type="submission" date="2018-05" db="EMBL/GenBank/DDBJ databases">
        <authorList>
            <person name="Ashton P.M."/>
            <person name="Dallman T."/>
            <person name="Nair S."/>
            <person name="De Pinna E."/>
            <person name="Peters T."/>
            <person name="Grant K."/>
        </authorList>
    </citation>
    <scope>NUCLEOTIDE SEQUENCE [LARGE SCALE GENOMIC DNA]</scope>
    <source>
        <strain evidence="1">474878</strain>
    </source>
</reference>
<dbReference type="InterPro" id="IPR003458">
    <property type="entry name" value="Phage_T4_Gp38_tail_assem"/>
</dbReference>
<reference evidence="2" key="2">
    <citation type="submission" date="2018-07" db="EMBL/GenBank/DDBJ databases">
        <authorList>
            <consortium name="GenomeTrakr network: Whole genome sequencing for foodborne pathogen traceback"/>
        </authorList>
    </citation>
    <scope>NUCLEOTIDE SEQUENCE</scope>
    <source>
        <strain evidence="2">FDA00001986</strain>
    </source>
</reference>
<proteinExistence type="predicted"/>
<evidence type="ECO:0000313" key="1">
    <source>
        <dbReference type="EMBL" id="ECJ4377233.1"/>
    </source>
</evidence>
<name>A0A3V0PE56_SALDZ</name>
<sequence>MKYYIDGENNVYAYEDDVDESFIQPGLTEISEEEAMSIANPPPTHEELIQLAENKRQQLLSHADAIMLDWRTELMLGEISDANRAKLSAWLDYKNEVKAVDVTTDPEHINWPVQPEA</sequence>
<dbReference type="Proteomes" id="UP000839781">
    <property type="component" value="Unassembled WGS sequence"/>
</dbReference>
<accession>A0A3V0PE56</accession>
<comment type="caution">
    <text evidence="2">The sequence shown here is derived from an EMBL/GenBank/DDBJ whole genome shotgun (WGS) entry which is preliminary data.</text>
</comment>
<dbReference type="EMBL" id="AALSXK010000003">
    <property type="protein sequence ID" value="EDD0500687.1"/>
    <property type="molecule type" value="Genomic_DNA"/>
</dbReference>